<sequence>MKSPNPPVGVLSDTLFAKPMGQVSPFCFDDKVASVFADMIKRSVPGYSAILSMIGDICERYAQPDSHCYDLGCSLGAATLAMRHGIKSDRCRIISIDNSQAMIDRCQKIIDADEQTVPVDIYCKDIQCVPIEKASVVVLNFTLQFIELVKRQALIQRIYDGLLPGGILLLSEKIHFDNEPHQNLMTELYHNFKRVNGYSDLEIAQKRTALEKVLRSDSMDTHRRRLQDCGFTSADIWFQCFTFCSFIAIK</sequence>
<comment type="catalytic activity">
    <reaction evidence="3">
        <text>prephenate + S-adenosyl-L-methionine = carboxy-S-adenosyl-L-methionine + 3-phenylpyruvate + H2O</text>
        <dbReference type="Rhea" id="RHEA:51692"/>
        <dbReference type="ChEBI" id="CHEBI:15377"/>
        <dbReference type="ChEBI" id="CHEBI:18005"/>
        <dbReference type="ChEBI" id="CHEBI:29934"/>
        <dbReference type="ChEBI" id="CHEBI:59789"/>
        <dbReference type="ChEBI" id="CHEBI:134278"/>
    </reaction>
</comment>
<feature type="binding site" evidence="3 4">
    <location>
        <begin position="72"/>
        <end position="74"/>
    </location>
    <ligand>
        <name>S-adenosyl-L-methionine</name>
        <dbReference type="ChEBI" id="CHEBI:59789"/>
    </ligand>
</feature>
<dbReference type="PIRSF" id="PIRSF006325">
    <property type="entry name" value="MeTrfase_bac"/>
    <property type="match status" value="1"/>
</dbReference>
<feature type="binding site" evidence="3 4">
    <location>
        <position position="140"/>
    </location>
    <ligand>
        <name>S-adenosyl-L-methionine</name>
        <dbReference type="ChEBI" id="CHEBI:59789"/>
    </ligand>
</feature>
<dbReference type="SUPFAM" id="SSF53335">
    <property type="entry name" value="S-adenosyl-L-methionine-dependent methyltransferases"/>
    <property type="match status" value="1"/>
</dbReference>
<comment type="subunit">
    <text evidence="3">Homodimer.</text>
</comment>
<feature type="binding site" evidence="3 4">
    <location>
        <begin position="125"/>
        <end position="126"/>
    </location>
    <ligand>
        <name>S-adenosyl-L-methionine</name>
        <dbReference type="ChEBI" id="CHEBI:59789"/>
    </ligand>
</feature>
<dbReference type="Pfam" id="PF13649">
    <property type="entry name" value="Methyltransf_25"/>
    <property type="match status" value="1"/>
</dbReference>
<organism evidence="6 7">
    <name type="scientific">Candidatus Endobugula sertula</name>
    <name type="common">Bugula neritina bacterial symbiont</name>
    <dbReference type="NCBI Taxonomy" id="62101"/>
    <lineage>
        <taxon>Bacteria</taxon>
        <taxon>Pseudomonadati</taxon>
        <taxon>Pseudomonadota</taxon>
        <taxon>Gammaproteobacteria</taxon>
        <taxon>Cellvibrionales</taxon>
        <taxon>Cellvibrionaceae</taxon>
        <taxon>Candidatus Endobugula</taxon>
    </lineage>
</organism>
<dbReference type="STRING" id="62101.AB835_07440"/>
<proteinExistence type="inferred from homology"/>
<dbReference type="Proteomes" id="UP000242502">
    <property type="component" value="Unassembled WGS sequence"/>
</dbReference>
<dbReference type="AlphaFoldDB" id="A0A1D2QQ75"/>
<dbReference type="PANTHER" id="PTHR43861:SF2">
    <property type="entry name" value="CARBOXY-S-ADENOSYL-L-METHIONINE SYNTHASE"/>
    <property type="match status" value="1"/>
</dbReference>
<feature type="binding site" evidence="3">
    <location>
        <position position="207"/>
    </location>
    <ligand>
        <name>S-adenosyl-L-methionine</name>
        <dbReference type="ChEBI" id="CHEBI:59789"/>
    </ligand>
</feature>
<evidence type="ECO:0000256" key="4">
    <source>
        <dbReference type="PIRSR" id="PIRSR006325-1"/>
    </source>
</evidence>
<dbReference type="InterPro" id="IPR029063">
    <property type="entry name" value="SAM-dependent_MTases_sf"/>
</dbReference>
<dbReference type="InterPro" id="IPR005271">
    <property type="entry name" value="CmoA"/>
</dbReference>
<dbReference type="InterPro" id="IPR041698">
    <property type="entry name" value="Methyltransf_25"/>
</dbReference>
<feature type="domain" description="Methyltransferase" evidence="5">
    <location>
        <begin position="70"/>
        <end position="166"/>
    </location>
</feature>
<evidence type="ECO:0000259" key="5">
    <source>
        <dbReference type="Pfam" id="PF13649"/>
    </source>
</evidence>
<dbReference type="GO" id="GO:0016743">
    <property type="term" value="F:carboxyl- or carbamoyltransferase activity"/>
    <property type="evidence" value="ECO:0007669"/>
    <property type="project" value="UniProtKB-UniRule"/>
</dbReference>
<dbReference type="HAMAP" id="MF_01589">
    <property type="entry name" value="Cx_SAM_synthase"/>
    <property type="match status" value="1"/>
</dbReference>
<feature type="binding site" evidence="3 4">
    <location>
        <position position="47"/>
    </location>
    <ligand>
        <name>S-adenosyl-L-methionine</name>
        <dbReference type="ChEBI" id="CHEBI:59789"/>
    </ligand>
</feature>
<accession>A0A1D2QQ75</accession>
<evidence type="ECO:0000256" key="2">
    <source>
        <dbReference type="ARBA" id="ARBA00022691"/>
    </source>
</evidence>
<keyword evidence="1 3" id="KW-0808">Transferase</keyword>
<dbReference type="NCBIfam" id="NF011995">
    <property type="entry name" value="PRK15451.1"/>
    <property type="match status" value="1"/>
</dbReference>
<gene>
    <name evidence="3" type="primary">cmoA</name>
    <name evidence="6" type="ORF">AB835_07440</name>
</gene>
<dbReference type="EC" id="2.1.3.-" evidence="3"/>
<evidence type="ECO:0000313" key="6">
    <source>
        <dbReference type="EMBL" id="ODS23722.1"/>
    </source>
</evidence>
<dbReference type="PANTHER" id="PTHR43861">
    <property type="entry name" value="TRANS-ACONITATE 2-METHYLTRANSFERASE-RELATED"/>
    <property type="match status" value="1"/>
</dbReference>
<name>A0A1D2QQ75_9GAMM</name>
<evidence type="ECO:0000256" key="3">
    <source>
        <dbReference type="HAMAP-Rule" id="MF_01589"/>
    </source>
</evidence>
<comment type="similarity">
    <text evidence="3">Belongs to the class I-like SAM-binding methyltransferase superfamily. Cx-SAM synthase family.</text>
</comment>
<dbReference type="Gene3D" id="3.40.50.150">
    <property type="entry name" value="Vaccinia Virus protein VP39"/>
    <property type="match status" value="1"/>
</dbReference>
<evidence type="ECO:0000256" key="1">
    <source>
        <dbReference type="ARBA" id="ARBA00022679"/>
    </source>
</evidence>
<dbReference type="NCBIfam" id="TIGR00740">
    <property type="entry name" value="carboxy-S-adenosyl-L-methionine synthase CmoA"/>
    <property type="match status" value="1"/>
</dbReference>
<protein>
    <recommendedName>
        <fullName evidence="3">Carboxy-S-adenosyl-L-methionine synthase</fullName>
        <shortName evidence="3">Cx-SAM synthase</shortName>
        <ecNumber evidence="3">2.1.3.-</ecNumber>
    </recommendedName>
</protein>
<reference evidence="6 7" key="1">
    <citation type="journal article" date="2016" name="Appl. Environ. Microbiol.">
        <title>Lack of Overt Genome Reduction in the Bryostatin-Producing Bryozoan Symbiont "Candidatus Endobugula sertula".</title>
        <authorList>
            <person name="Miller I.J."/>
            <person name="Vanee N."/>
            <person name="Fong S.S."/>
            <person name="Lim-Fong G.E."/>
            <person name="Kwan J.C."/>
        </authorList>
    </citation>
    <scope>NUCLEOTIDE SEQUENCE [LARGE SCALE GENOMIC DNA]</scope>
    <source>
        <strain evidence="6">AB1-4</strain>
    </source>
</reference>
<dbReference type="GO" id="GO:1904047">
    <property type="term" value="F:S-adenosyl-L-methionine binding"/>
    <property type="evidence" value="ECO:0007669"/>
    <property type="project" value="UniProtKB-UniRule"/>
</dbReference>
<dbReference type="EMBL" id="MDLC01000022">
    <property type="protein sequence ID" value="ODS23722.1"/>
    <property type="molecule type" value="Genomic_DNA"/>
</dbReference>
<dbReference type="CDD" id="cd02440">
    <property type="entry name" value="AdoMet_MTases"/>
    <property type="match status" value="1"/>
</dbReference>
<dbReference type="GO" id="GO:0002098">
    <property type="term" value="P:tRNA wobble uridine modification"/>
    <property type="evidence" value="ECO:0007669"/>
    <property type="project" value="InterPro"/>
</dbReference>
<keyword evidence="2 3" id="KW-0949">S-adenosyl-L-methionine</keyword>
<feature type="binding site" evidence="3 4">
    <location>
        <begin position="97"/>
        <end position="98"/>
    </location>
    <ligand>
        <name>S-adenosyl-L-methionine</name>
        <dbReference type="ChEBI" id="CHEBI:59789"/>
    </ligand>
</feature>
<comment type="caution">
    <text evidence="6">The sequence shown here is derived from an EMBL/GenBank/DDBJ whole genome shotgun (WGS) entry which is preliminary data.</text>
</comment>
<comment type="function">
    <text evidence="3">Catalyzes the conversion of S-adenosyl-L-methionine (SAM) to carboxy-S-adenosyl-L-methionine (Cx-SAM).</text>
</comment>
<evidence type="ECO:0000313" key="7">
    <source>
        <dbReference type="Proteomes" id="UP000242502"/>
    </source>
</evidence>